<name>A0A183MWY3_9TREM</name>
<dbReference type="EMBL" id="UZAI01018361">
    <property type="protein sequence ID" value="VDP36231.1"/>
    <property type="molecule type" value="Genomic_DNA"/>
</dbReference>
<protein>
    <submittedName>
        <fullName evidence="1">Uncharacterized protein</fullName>
    </submittedName>
</protein>
<proteinExistence type="predicted"/>
<dbReference type="Proteomes" id="UP000277204">
    <property type="component" value="Unassembled WGS sequence"/>
</dbReference>
<dbReference type="AlphaFoldDB" id="A0A183MWY3"/>
<sequence>MYGTETWRTTTIIIKILQLFINNCLREILTVRWPNTISNSLLWERTNDLQPEEEIKERRCRWIEHTLQKSSNCITRQALTWNAEGKRKRRRPKNALSRELVADMKRMNSNLKQL</sequence>
<keyword evidence="2" id="KW-1185">Reference proteome</keyword>
<evidence type="ECO:0000313" key="1">
    <source>
        <dbReference type="EMBL" id="VDP36231.1"/>
    </source>
</evidence>
<reference evidence="1 2" key="1">
    <citation type="submission" date="2018-11" db="EMBL/GenBank/DDBJ databases">
        <authorList>
            <consortium name="Pathogen Informatics"/>
        </authorList>
    </citation>
    <scope>NUCLEOTIDE SEQUENCE [LARGE SCALE GENOMIC DNA]</scope>
    <source>
        <strain evidence="1 2">Zambia</strain>
    </source>
</reference>
<evidence type="ECO:0000313" key="2">
    <source>
        <dbReference type="Proteomes" id="UP000277204"/>
    </source>
</evidence>
<gene>
    <name evidence="1" type="ORF">SMRZ_LOCUS20558</name>
</gene>
<accession>A0A183MWY3</accession>
<organism evidence="1 2">
    <name type="scientific">Schistosoma margrebowiei</name>
    <dbReference type="NCBI Taxonomy" id="48269"/>
    <lineage>
        <taxon>Eukaryota</taxon>
        <taxon>Metazoa</taxon>
        <taxon>Spiralia</taxon>
        <taxon>Lophotrochozoa</taxon>
        <taxon>Platyhelminthes</taxon>
        <taxon>Trematoda</taxon>
        <taxon>Digenea</taxon>
        <taxon>Strigeidida</taxon>
        <taxon>Schistosomatoidea</taxon>
        <taxon>Schistosomatidae</taxon>
        <taxon>Schistosoma</taxon>
    </lineage>
</organism>